<name>A0ABQ0I381_9ALTE</name>
<evidence type="ECO:0000313" key="1">
    <source>
        <dbReference type="EMBL" id="GAC03796.1"/>
    </source>
</evidence>
<reference evidence="1 2" key="1">
    <citation type="journal article" date="2014" name="Environ. Microbiol.">
        <title>Comparative genomics of the marine bacterial genus Glaciecola reveals the high degree of genomic diversity and genomic characteristic for cold adaptation.</title>
        <authorList>
            <person name="Qin Q.L."/>
            <person name="Xie B.B."/>
            <person name="Yu Y."/>
            <person name="Shu Y.L."/>
            <person name="Rong J.C."/>
            <person name="Zhang Y.J."/>
            <person name="Zhao D.L."/>
            <person name="Chen X.L."/>
            <person name="Zhang X.Y."/>
            <person name="Chen B."/>
            <person name="Zhou B.C."/>
            <person name="Zhang Y.Z."/>
        </authorList>
    </citation>
    <scope>NUCLEOTIDE SEQUENCE [LARGE SCALE GENOMIC DNA]</scope>
    <source>
        <strain evidence="1 2">NO2</strain>
    </source>
</reference>
<accession>A0ABQ0I381</accession>
<dbReference type="Proteomes" id="UP000008372">
    <property type="component" value="Unassembled WGS sequence"/>
</dbReference>
<proteinExistence type="predicted"/>
<dbReference type="EMBL" id="BAEK01000017">
    <property type="protein sequence ID" value="GAC03796.1"/>
    <property type="molecule type" value="Genomic_DNA"/>
</dbReference>
<evidence type="ECO:0000313" key="2">
    <source>
        <dbReference type="Proteomes" id="UP000008372"/>
    </source>
</evidence>
<gene>
    <name evidence="1" type="ORF">GAGA_0933</name>
</gene>
<organism evidence="1 2">
    <name type="scientific">Paraglaciecola agarilytica NO2</name>
    <dbReference type="NCBI Taxonomy" id="1125747"/>
    <lineage>
        <taxon>Bacteria</taxon>
        <taxon>Pseudomonadati</taxon>
        <taxon>Pseudomonadota</taxon>
        <taxon>Gammaproteobacteria</taxon>
        <taxon>Alteromonadales</taxon>
        <taxon>Alteromonadaceae</taxon>
        <taxon>Paraglaciecola</taxon>
    </lineage>
</organism>
<protein>
    <submittedName>
        <fullName evidence="1">Uncharacterized protein</fullName>
    </submittedName>
</protein>
<sequence length="97" mass="10936">MFAAIGSIAKQLEAFNRLLKVSSRINEYPDAKGYPLKTVGEKIRIEGGSADATDQELQQKIDTTVTKKIIDDDDFIDPEYHNIVRAEATRKLLKELK</sequence>
<keyword evidence="2" id="KW-1185">Reference proteome</keyword>
<comment type="caution">
    <text evidence="1">The sequence shown here is derived from an EMBL/GenBank/DDBJ whole genome shotgun (WGS) entry which is preliminary data.</text>
</comment>